<evidence type="ECO:0000313" key="2">
    <source>
        <dbReference type="EMBL" id="KEF62188.1"/>
    </source>
</evidence>
<feature type="non-terminal residue" evidence="2">
    <location>
        <position position="846"/>
    </location>
</feature>
<feature type="region of interest" description="Disordered" evidence="1">
    <location>
        <begin position="369"/>
        <end position="411"/>
    </location>
</feature>
<feature type="compositionally biased region" description="Pro residues" evidence="1">
    <location>
        <begin position="833"/>
        <end position="846"/>
    </location>
</feature>
<feature type="compositionally biased region" description="Polar residues" evidence="1">
    <location>
        <begin position="124"/>
        <end position="133"/>
    </location>
</feature>
<dbReference type="RefSeq" id="XP_013264778.1">
    <property type="nucleotide sequence ID" value="XM_013409324.1"/>
</dbReference>
<feature type="compositionally biased region" description="Polar residues" evidence="1">
    <location>
        <begin position="98"/>
        <end position="107"/>
    </location>
</feature>
<feature type="region of interest" description="Disordered" evidence="1">
    <location>
        <begin position="1"/>
        <end position="81"/>
    </location>
</feature>
<dbReference type="OrthoDB" id="5341904at2759"/>
<feature type="compositionally biased region" description="Polar residues" evidence="1">
    <location>
        <begin position="817"/>
        <end position="827"/>
    </location>
</feature>
<feature type="compositionally biased region" description="Polar residues" evidence="1">
    <location>
        <begin position="484"/>
        <end position="495"/>
    </location>
</feature>
<feature type="region of interest" description="Disordered" evidence="1">
    <location>
        <begin position="648"/>
        <end position="704"/>
    </location>
</feature>
<name>A0A072PS80_9EURO</name>
<dbReference type="VEuPathDB" id="FungiDB:A1O9_00160"/>
<gene>
    <name evidence="2" type="ORF">A1O9_00160</name>
</gene>
<feature type="compositionally biased region" description="Low complexity" evidence="1">
    <location>
        <begin position="369"/>
        <end position="379"/>
    </location>
</feature>
<feature type="compositionally biased region" description="Basic and acidic residues" evidence="1">
    <location>
        <begin position="134"/>
        <end position="143"/>
    </location>
</feature>
<feature type="compositionally biased region" description="Basic and acidic residues" evidence="1">
    <location>
        <begin position="690"/>
        <end position="702"/>
    </location>
</feature>
<dbReference type="HOGENOM" id="CLU_008716_0_0_1"/>
<reference evidence="2 3" key="1">
    <citation type="submission" date="2013-03" db="EMBL/GenBank/DDBJ databases">
        <title>The Genome Sequence of Exophiala aquamarina CBS 119918.</title>
        <authorList>
            <consortium name="The Broad Institute Genomics Platform"/>
            <person name="Cuomo C."/>
            <person name="de Hoog S."/>
            <person name="Gorbushina A."/>
            <person name="Walker B."/>
            <person name="Young S.K."/>
            <person name="Zeng Q."/>
            <person name="Gargeya S."/>
            <person name="Fitzgerald M."/>
            <person name="Haas B."/>
            <person name="Abouelleil A."/>
            <person name="Allen A.W."/>
            <person name="Alvarado L."/>
            <person name="Arachchi H.M."/>
            <person name="Berlin A.M."/>
            <person name="Chapman S.B."/>
            <person name="Gainer-Dewar J."/>
            <person name="Goldberg J."/>
            <person name="Griggs A."/>
            <person name="Gujja S."/>
            <person name="Hansen M."/>
            <person name="Howarth C."/>
            <person name="Imamovic A."/>
            <person name="Ireland A."/>
            <person name="Larimer J."/>
            <person name="McCowan C."/>
            <person name="Murphy C."/>
            <person name="Pearson M."/>
            <person name="Poon T.W."/>
            <person name="Priest M."/>
            <person name="Roberts A."/>
            <person name="Saif S."/>
            <person name="Shea T."/>
            <person name="Sisk P."/>
            <person name="Sykes S."/>
            <person name="Wortman J."/>
            <person name="Nusbaum C."/>
            <person name="Birren B."/>
        </authorList>
    </citation>
    <scope>NUCLEOTIDE SEQUENCE [LARGE SCALE GENOMIC DNA]</scope>
    <source>
        <strain evidence="2 3">CBS 119918</strain>
    </source>
</reference>
<feature type="non-terminal residue" evidence="2">
    <location>
        <position position="1"/>
    </location>
</feature>
<feature type="compositionally biased region" description="Polar residues" evidence="1">
    <location>
        <begin position="380"/>
        <end position="411"/>
    </location>
</feature>
<protein>
    <submittedName>
        <fullName evidence="2">Uncharacterized protein</fullName>
    </submittedName>
</protein>
<proteinExistence type="predicted"/>
<dbReference type="EMBL" id="AMGV01000001">
    <property type="protein sequence ID" value="KEF62188.1"/>
    <property type="molecule type" value="Genomic_DNA"/>
</dbReference>
<dbReference type="Proteomes" id="UP000027920">
    <property type="component" value="Unassembled WGS sequence"/>
</dbReference>
<evidence type="ECO:0000256" key="1">
    <source>
        <dbReference type="SAM" id="MobiDB-lite"/>
    </source>
</evidence>
<feature type="compositionally biased region" description="Basic residues" evidence="1">
    <location>
        <begin position="673"/>
        <end position="682"/>
    </location>
</feature>
<feature type="compositionally biased region" description="Polar residues" evidence="1">
    <location>
        <begin position="11"/>
        <end position="51"/>
    </location>
</feature>
<dbReference type="STRING" id="1182545.A0A072PS80"/>
<dbReference type="AlphaFoldDB" id="A0A072PS80"/>
<feature type="region of interest" description="Disordered" evidence="1">
    <location>
        <begin position="93"/>
        <end position="190"/>
    </location>
</feature>
<sequence>EPRRRHRLSKPLTNGKVSTSASTTSLQESVTKSRSPSTSELVSGGQLSSHNSKPDLRKQIRNEVFDTDRLSPQDALKSTSTLSVAQMIRQFDKAPTASEGSWQSPSAASKPKKRRSLLLRRFSAQNSADLSRSSSKERADPKNVEPAARSPNSSVDRIADSPAIPPTRRASFTPGAATRKPSAPLFGELKPKQDPIQEADERSLVGSEYLGWQPRPPTMIGRAGTPADLSYSHLAGLRIGSLQVMNGRASPAFSEMSKVSKHLLAVPKTLRDVSSEYGDADQATHETIPIEDPIRVGTPNAAKELRTFSWETVVVDGEETTDLESEIDVRTKIPLDMDDDQASIMAKEYMAELPLSPYMLHASSSLPGSLRRLGSDGSLQKTPSMTPLQKTPSVNSLQKSPTPSSPVSFRTVSSLSHTGSVVRRPSLRLATVLDPPIEAAENGDQPRNSVMSWYSAMEPSFTQNAPFQSAVEFRVQKSPARPQPQINLDKSDSGYSSNNSLRSLRMANFASAVPRTMLAPLVVARPPEPELRTMPSQLQHRPSILKSRKTEPTVPTFANLRPAVMPMSSTPAVPSTVEASIQPMKQRKKLQKKRAQSQHSNKIAITRVRSFEAETVPAIPVDAMENLRIRTQEVPELEQTYAKLNTQASSSTMFLPMNDIRFPSPEPPSKARDRSRRPRSLSRPRSWISRSKEDNSGSRRVSDLSQSDALAIINDSNTATSSLGGSPYTIAHENFVLDPLPGITKPHVKASRPKSMMDDRMAVAVAKFRRQSLQQREAFAERRPSFNDRGGIPGKTLRPASFIGEAPPITKEMLQTVYRTSSMQSQGPKDDNPAPPAPNRPPPPPP</sequence>
<comment type="caution">
    <text evidence="2">The sequence shown here is derived from an EMBL/GenBank/DDBJ whole genome shotgun (WGS) entry which is preliminary data.</text>
</comment>
<feature type="region of interest" description="Disordered" evidence="1">
    <location>
        <begin position="776"/>
        <end position="846"/>
    </location>
</feature>
<feature type="region of interest" description="Disordered" evidence="1">
    <location>
        <begin position="476"/>
        <end position="495"/>
    </location>
</feature>
<keyword evidence="3" id="KW-1185">Reference proteome</keyword>
<dbReference type="GeneID" id="25275112"/>
<feature type="compositionally biased region" description="Basic and acidic residues" evidence="1">
    <location>
        <begin position="52"/>
        <end position="71"/>
    </location>
</feature>
<evidence type="ECO:0000313" key="3">
    <source>
        <dbReference type="Proteomes" id="UP000027920"/>
    </source>
</evidence>
<organism evidence="2 3">
    <name type="scientific">Exophiala aquamarina CBS 119918</name>
    <dbReference type="NCBI Taxonomy" id="1182545"/>
    <lineage>
        <taxon>Eukaryota</taxon>
        <taxon>Fungi</taxon>
        <taxon>Dikarya</taxon>
        <taxon>Ascomycota</taxon>
        <taxon>Pezizomycotina</taxon>
        <taxon>Eurotiomycetes</taxon>
        <taxon>Chaetothyriomycetidae</taxon>
        <taxon>Chaetothyriales</taxon>
        <taxon>Herpotrichiellaceae</taxon>
        <taxon>Exophiala</taxon>
    </lineage>
</organism>
<accession>A0A072PS80</accession>